<dbReference type="InterPro" id="IPR002701">
    <property type="entry name" value="CM_II_prokaryot"/>
</dbReference>
<dbReference type="SMART" id="SM00830">
    <property type="entry name" value="CM_2"/>
    <property type="match status" value="1"/>
</dbReference>
<evidence type="ECO:0000313" key="7">
    <source>
        <dbReference type="EMBL" id="SPO64070.1"/>
    </source>
</evidence>
<organism evidence="7 8">
    <name type="scientific">Pseudomonas inefficax</name>
    <dbReference type="NCBI Taxonomy" id="2078786"/>
    <lineage>
        <taxon>Bacteria</taxon>
        <taxon>Pseudomonadati</taxon>
        <taxon>Pseudomonadota</taxon>
        <taxon>Gammaproteobacteria</taxon>
        <taxon>Pseudomonadales</taxon>
        <taxon>Pseudomonadaceae</taxon>
        <taxon>Pseudomonas</taxon>
    </lineage>
</organism>
<evidence type="ECO:0000256" key="1">
    <source>
        <dbReference type="ARBA" id="ARBA00004817"/>
    </source>
</evidence>
<evidence type="ECO:0000313" key="8">
    <source>
        <dbReference type="Proteomes" id="UP000294335"/>
    </source>
</evidence>
<name>A0AAQ1SWK9_9PSED</name>
<keyword evidence="3 5" id="KW-0732">Signal</keyword>
<dbReference type="PANTHER" id="PTHR38041">
    <property type="entry name" value="CHORISMATE MUTASE"/>
    <property type="match status" value="1"/>
</dbReference>
<dbReference type="InterPro" id="IPR036263">
    <property type="entry name" value="Chorismate_II_sf"/>
</dbReference>
<dbReference type="InterPro" id="IPR008240">
    <property type="entry name" value="Chorismate_mutase_periplasmic"/>
</dbReference>
<gene>
    <name evidence="7" type="ORF">JV551A3_V1_2320078</name>
</gene>
<keyword evidence="4" id="KW-0413">Isomerase</keyword>
<dbReference type="GO" id="GO:0046417">
    <property type="term" value="P:chorismate metabolic process"/>
    <property type="evidence" value="ECO:0007669"/>
    <property type="project" value="InterPro"/>
</dbReference>
<dbReference type="NCBIfam" id="TIGR01806">
    <property type="entry name" value="CM_mono2"/>
    <property type="match status" value="1"/>
</dbReference>
<dbReference type="GO" id="GO:0004106">
    <property type="term" value="F:chorismate mutase activity"/>
    <property type="evidence" value="ECO:0007669"/>
    <property type="project" value="UniProtKB-EC"/>
</dbReference>
<dbReference type="EC" id="5.4.99.5" evidence="2"/>
<keyword evidence="8" id="KW-1185">Reference proteome</keyword>
<dbReference type="Pfam" id="PF01817">
    <property type="entry name" value="CM_2"/>
    <property type="match status" value="1"/>
</dbReference>
<dbReference type="AlphaFoldDB" id="A0AAQ1SWK9"/>
<dbReference type="NCBIfam" id="NF006741">
    <property type="entry name" value="PRK09269.1"/>
    <property type="match status" value="1"/>
</dbReference>
<accession>A0AAQ1SWK9</accession>
<evidence type="ECO:0000256" key="3">
    <source>
        <dbReference type="ARBA" id="ARBA00022729"/>
    </source>
</evidence>
<dbReference type="PROSITE" id="PS51168">
    <property type="entry name" value="CHORISMATE_MUT_2"/>
    <property type="match status" value="1"/>
</dbReference>
<dbReference type="EMBL" id="OPYN01000232">
    <property type="protein sequence ID" value="SPO64070.1"/>
    <property type="molecule type" value="Genomic_DNA"/>
</dbReference>
<dbReference type="Proteomes" id="UP000294335">
    <property type="component" value="Unassembled WGS sequence"/>
</dbReference>
<dbReference type="InterPro" id="IPR051331">
    <property type="entry name" value="Chorismate_mutase-related"/>
</dbReference>
<dbReference type="Gene3D" id="1.20.59.10">
    <property type="entry name" value="Chorismate mutase"/>
    <property type="match status" value="1"/>
</dbReference>
<comment type="pathway">
    <text evidence="1">Metabolic intermediate biosynthesis; prephenate biosynthesis; prephenate from chorismate: step 1/1.</text>
</comment>
<dbReference type="PROSITE" id="PS51257">
    <property type="entry name" value="PROKAR_LIPOPROTEIN"/>
    <property type="match status" value="1"/>
</dbReference>
<protein>
    <recommendedName>
        <fullName evidence="2">chorismate mutase</fullName>
        <ecNumber evidence="2">5.4.99.5</ecNumber>
    </recommendedName>
</protein>
<feature type="chain" id="PRO_5042918988" description="chorismate mutase" evidence="5">
    <location>
        <begin position="22"/>
        <end position="180"/>
    </location>
</feature>
<dbReference type="RefSeq" id="WP_133975975.1">
    <property type="nucleotide sequence ID" value="NZ_OPYN01000232.1"/>
</dbReference>
<dbReference type="SUPFAM" id="SSF48600">
    <property type="entry name" value="Chorismate mutase II"/>
    <property type="match status" value="1"/>
</dbReference>
<dbReference type="PANTHER" id="PTHR38041:SF2">
    <property type="entry name" value="SECRETED CHORISMATE MUTASE"/>
    <property type="match status" value="1"/>
</dbReference>
<evidence type="ECO:0000256" key="2">
    <source>
        <dbReference type="ARBA" id="ARBA00012404"/>
    </source>
</evidence>
<proteinExistence type="predicted"/>
<sequence length="180" mass="20173">MRRFPLAVFAAFAFTGCTATAAPNPALAPLLDTIERRLALAEAVALHKWDKNQPVQATLREQQVLANVRTASLRQGMEPQRAEAFFADQIEANKLVQYTLLSRWHHKGSAPDTQRRDLQHEIRPQLDELQVVLLQQLATFDQQPTHTCSADLANEVARRPVPPLIRQALVRATGQLCDKP</sequence>
<dbReference type="InterPro" id="IPR036979">
    <property type="entry name" value="CM_dom_sf"/>
</dbReference>
<comment type="caution">
    <text evidence="7">The sequence shown here is derived from an EMBL/GenBank/DDBJ whole genome shotgun (WGS) entry which is preliminary data.</text>
</comment>
<dbReference type="GO" id="GO:0009697">
    <property type="term" value="P:salicylic acid biosynthetic process"/>
    <property type="evidence" value="ECO:0007669"/>
    <property type="project" value="TreeGrafter"/>
</dbReference>
<feature type="domain" description="Chorismate mutase" evidence="6">
    <location>
        <begin position="1"/>
        <end position="101"/>
    </location>
</feature>
<evidence type="ECO:0000256" key="4">
    <source>
        <dbReference type="ARBA" id="ARBA00023235"/>
    </source>
</evidence>
<evidence type="ECO:0000259" key="6">
    <source>
        <dbReference type="PROSITE" id="PS51168"/>
    </source>
</evidence>
<evidence type="ECO:0000256" key="5">
    <source>
        <dbReference type="SAM" id="SignalP"/>
    </source>
</evidence>
<feature type="signal peptide" evidence="5">
    <location>
        <begin position="1"/>
        <end position="21"/>
    </location>
</feature>
<reference evidence="7 8" key="1">
    <citation type="submission" date="2018-02" db="EMBL/GenBank/DDBJ databases">
        <authorList>
            <person name="Dubost A."/>
        </authorList>
    </citation>
    <scope>NUCLEOTIDE SEQUENCE [LARGE SCALE GENOMIC DNA]</scope>
    <source>
        <strain evidence="8">JV551A3</strain>
    </source>
</reference>